<dbReference type="Proteomes" id="UP000198559">
    <property type="component" value="Unassembled WGS sequence"/>
</dbReference>
<feature type="domain" description="Peptidase family M23 N-terminal" evidence="2">
    <location>
        <begin position="16"/>
        <end position="86"/>
    </location>
</feature>
<dbReference type="SUPFAM" id="SSF51261">
    <property type="entry name" value="Duplicated hybrid motif"/>
    <property type="match status" value="1"/>
</dbReference>
<dbReference type="InterPro" id="IPR050570">
    <property type="entry name" value="Cell_wall_metabolism_enzyme"/>
</dbReference>
<dbReference type="EMBL" id="CVUD02000168">
    <property type="protein sequence ID" value="SEH84467.1"/>
    <property type="molecule type" value="Genomic_DNA"/>
</dbReference>
<dbReference type="CDD" id="cd12797">
    <property type="entry name" value="M23_peptidase"/>
    <property type="match status" value="1"/>
</dbReference>
<evidence type="ECO:0000259" key="1">
    <source>
        <dbReference type="Pfam" id="PF01551"/>
    </source>
</evidence>
<evidence type="ECO:0000313" key="3">
    <source>
        <dbReference type="EMBL" id="SEH72480.1"/>
    </source>
</evidence>
<dbReference type="PANTHER" id="PTHR21666">
    <property type="entry name" value="PEPTIDASE-RELATED"/>
    <property type="match status" value="1"/>
</dbReference>
<dbReference type="InterPro" id="IPR011055">
    <property type="entry name" value="Dup_hybrid_motif"/>
</dbReference>
<dbReference type="GO" id="GO:0004222">
    <property type="term" value="F:metalloendopeptidase activity"/>
    <property type="evidence" value="ECO:0007669"/>
    <property type="project" value="TreeGrafter"/>
</dbReference>
<evidence type="ECO:0000259" key="2">
    <source>
        <dbReference type="Pfam" id="PF18421"/>
    </source>
</evidence>
<proteinExistence type="predicted"/>
<dbReference type="AlphaFoldDB" id="A0A1H6L7L8"/>
<dbReference type="Pfam" id="PF01551">
    <property type="entry name" value="Peptidase_M23"/>
    <property type="match status" value="1"/>
</dbReference>
<dbReference type="Proteomes" id="UP000198988">
    <property type="component" value="Unassembled WGS sequence"/>
</dbReference>
<dbReference type="Gene3D" id="2.60.40.1590">
    <property type="entry name" value="Peptidoglycan hydrolase domains"/>
    <property type="match status" value="1"/>
</dbReference>
<dbReference type="Gene3D" id="2.70.70.10">
    <property type="entry name" value="Glucose Permease (Domain IIA)"/>
    <property type="match status" value="1"/>
</dbReference>
<dbReference type="PANTHER" id="PTHR21666:SF285">
    <property type="entry name" value="M23 FAMILY METALLOPEPTIDASE"/>
    <property type="match status" value="1"/>
</dbReference>
<gene>
    <name evidence="3" type="ORF">BAZSYMA_ACONTIG04990_2</name>
    <name evidence="4" type="ORF">BAZSYMB_SCAFFOLD00069_1</name>
</gene>
<name>A0A1H6L7L8_9GAMM</name>
<reference evidence="5 6" key="1">
    <citation type="submission" date="2016-06" db="EMBL/GenBank/DDBJ databases">
        <authorList>
            <person name="Petersen J."/>
            <person name="Sayavedra L."/>
        </authorList>
    </citation>
    <scope>NUCLEOTIDE SEQUENCE [LARGE SCALE GENOMIC DNA]</scope>
    <source>
        <strain evidence="6">BazSymA</strain>
        <strain evidence="5">BazSymB</strain>
    </source>
</reference>
<dbReference type="STRING" id="235205.BAZSYMB_SCAFFOLD00069_1"/>
<evidence type="ECO:0000313" key="4">
    <source>
        <dbReference type="EMBL" id="SEH84467.1"/>
    </source>
</evidence>
<dbReference type="InterPro" id="IPR040487">
    <property type="entry name" value="Peptidase_M23_N"/>
</dbReference>
<dbReference type="Pfam" id="PF18421">
    <property type="entry name" value="Peptidase_M23_N"/>
    <property type="match status" value="1"/>
</dbReference>
<evidence type="ECO:0000313" key="6">
    <source>
        <dbReference type="Proteomes" id="UP000198988"/>
    </source>
</evidence>
<protein>
    <submittedName>
        <fullName evidence="4">Peptidase M23B</fullName>
    </submittedName>
</protein>
<reference evidence="4" key="2">
    <citation type="submission" date="2016-06" db="EMBL/GenBank/DDBJ databases">
        <authorList>
            <person name="Olsen C.W."/>
            <person name="Carey S."/>
            <person name="Hinshaw L."/>
            <person name="Karasin A.I."/>
        </authorList>
    </citation>
    <scope>NUCLEOTIDE SEQUENCE [LARGE SCALE GENOMIC DNA]</scope>
    <source>
        <strain evidence="3">BazSymA</strain>
        <strain evidence="4">BazSymB</strain>
    </source>
</reference>
<accession>A0A1H6L7L8</accession>
<feature type="domain" description="M23ase beta-sheet core" evidence="1">
    <location>
        <begin position="164"/>
        <end position="258"/>
    </location>
</feature>
<dbReference type="InterPro" id="IPR016047">
    <property type="entry name" value="M23ase_b-sheet_dom"/>
</dbReference>
<organism evidence="4 5">
    <name type="scientific">Bathymodiolus azoricus thioautotrophic gill symbiont</name>
    <dbReference type="NCBI Taxonomy" id="235205"/>
    <lineage>
        <taxon>Bacteria</taxon>
        <taxon>Pseudomonadati</taxon>
        <taxon>Pseudomonadota</taxon>
        <taxon>Gammaproteobacteria</taxon>
        <taxon>sulfur-oxidizing symbionts</taxon>
    </lineage>
</organism>
<dbReference type="EMBL" id="CDSC02000138">
    <property type="protein sequence ID" value="SEH72480.1"/>
    <property type="molecule type" value="Genomic_DNA"/>
</dbReference>
<evidence type="ECO:0000313" key="5">
    <source>
        <dbReference type="Proteomes" id="UP000198559"/>
    </source>
</evidence>
<sequence>MLLLPSIVWASIPIKNTPVPGGIAVIDFKTNHSNPKAFYRTVPLYIQHIKDDHWQALLGIPLMEKLGKKSITVKDFSSHIFEFEIKEHAYEEQHITLKGKKKKYVNPTDTHMQRIKKERLALSKPRMTFSTQSLSDGAFTRPVDGVTTGAFGLKRFYNGQARRPHTGLDYAGNTDTAVKAPANGKVLLVGNYFFNGNAIFLDHGQGLVSVYIHLNKHLVKQGQSLKQGEIIGTVGQTGRATGPHLHWGVYLNRTAVDPNLLMGK</sequence>
<dbReference type="FunFam" id="2.70.70.10:FF:000019">
    <property type="entry name" value="M23 family peptidase"/>
    <property type="match status" value="1"/>
</dbReference>